<feature type="region of interest" description="Disordered" evidence="1">
    <location>
        <begin position="52"/>
        <end position="77"/>
    </location>
</feature>
<dbReference type="Proteomes" id="UP000177306">
    <property type="component" value="Unassembled WGS sequence"/>
</dbReference>
<evidence type="ECO:0008006" key="4">
    <source>
        <dbReference type="Google" id="ProtNLM"/>
    </source>
</evidence>
<accession>A0A1F6EGS6</accession>
<name>A0A1F6EGS6_9BACT</name>
<evidence type="ECO:0000256" key="1">
    <source>
        <dbReference type="SAM" id="MobiDB-lite"/>
    </source>
</evidence>
<comment type="caution">
    <text evidence="2">The sequence shown here is derived from an EMBL/GenBank/DDBJ whole genome shotgun (WGS) entry which is preliminary data.</text>
</comment>
<organism evidence="2 3">
    <name type="scientific">Candidatus Kaiserbacteria bacterium RIFCSPLOWO2_01_FULL_53_17</name>
    <dbReference type="NCBI Taxonomy" id="1798511"/>
    <lineage>
        <taxon>Bacteria</taxon>
        <taxon>Candidatus Kaiseribacteriota</taxon>
    </lineage>
</organism>
<evidence type="ECO:0000313" key="3">
    <source>
        <dbReference type="Proteomes" id="UP000177306"/>
    </source>
</evidence>
<dbReference type="AlphaFoldDB" id="A0A1F6EGS6"/>
<dbReference type="Pfam" id="PF09954">
    <property type="entry name" value="DUF2188"/>
    <property type="match status" value="1"/>
</dbReference>
<proteinExistence type="predicted"/>
<protein>
    <recommendedName>
        <fullName evidence="4">DUF2188 domain-containing protein</fullName>
    </recommendedName>
</protein>
<dbReference type="InterPro" id="IPR018691">
    <property type="entry name" value="DUF2188"/>
</dbReference>
<gene>
    <name evidence="2" type="ORF">A3A38_02680</name>
</gene>
<evidence type="ECO:0000313" key="2">
    <source>
        <dbReference type="EMBL" id="OGG72848.1"/>
    </source>
</evidence>
<reference evidence="2 3" key="1">
    <citation type="journal article" date="2016" name="Nat. Commun.">
        <title>Thousands of microbial genomes shed light on interconnected biogeochemical processes in an aquifer system.</title>
        <authorList>
            <person name="Anantharaman K."/>
            <person name="Brown C.T."/>
            <person name="Hug L.A."/>
            <person name="Sharon I."/>
            <person name="Castelle C.J."/>
            <person name="Probst A.J."/>
            <person name="Thomas B.C."/>
            <person name="Singh A."/>
            <person name="Wilkins M.J."/>
            <person name="Karaoz U."/>
            <person name="Brodie E.L."/>
            <person name="Williams K.H."/>
            <person name="Hubbard S.S."/>
            <person name="Banfield J.F."/>
        </authorList>
    </citation>
    <scope>NUCLEOTIDE SEQUENCE [LARGE SCALE GENOMIC DNA]</scope>
</reference>
<sequence>MAKKNFHSVPWGNDWAVKKEGVTKPLSVHHTQAAAETKTQKLAKQKEVEAVYHNGKGQIKDKDSYGNDPSSIKDKVH</sequence>
<feature type="compositionally biased region" description="Basic and acidic residues" evidence="1">
    <location>
        <begin position="58"/>
        <end position="77"/>
    </location>
</feature>
<dbReference type="EMBL" id="MFLY01000029">
    <property type="protein sequence ID" value="OGG72848.1"/>
    <property type="molecule type" value="Genomic_DNA"/>
</dbReference>